<dbReference type="HOGENOM" id="CLU_008973_1_2_5"/>
<dbReference type="PANTHER" id="PTHR33490">
    <property type="entry name" value="BLR5614 PROTEIN-RELATED"/>
    <property type="match status" value="1"/>
</dbReference>
<dbReference type="SUPFAM" id="SSF54001">
    <property type="entry name" value="Cysteine proteinases"/>
    <property type="match status" value="1"/>
</dbReference>
<dbReference type="Gene3D" id="3.10.620.30">
    <property type="match status" value="1"/>
</dbReference>
<dbReference type="InterPro" id="IPR013589">
    <property type="entry name" value="Bac_transglu_N"/>
</dbReference>
<sequence length="278" mass="30109">MILKITHRTTYSYDTPIPYGLQQVRLTPKSRDTQKVLNWTMSFEGAQPQVSYEDEHKNETNLISFDPGVTGVTIHCEGEVDVTDTSGVTGKHSGFMPLWMFLRTTPLTKAGPGLRKLMREFDAGGTPLDQLHGLMAHIAGAVAYAPGETHVGTTVEEAVAAGKGVCQDHTHIFITAARALGVPARYVSGYLMMEDRVEQDATHAWAEAHVDGIGWIGFDVSNAICPDARYVRVATGLDYTDAAPVSGMRFGDGAERLDVTLQVQSQGAQTQSQSQGQA</sequence>
<organism evidence="2 3">
    <name type="scientific">Dinoroseobacter shibae (strain DSM 16493 / NCIMB 14021 / DFL 12)</name>
    <dbReference type="NCBI Taxonomy" id="398580"/>
    <lineage>
        <taxon>Bacteria</taxon>
        <taxon>Pseudomonadati</taxon>
        <taxon>Pseudomonadota</taxon>
        <taxon>Alphaproteobacteria</taxon>
        <taxon>Rhodobacterales</taxon>
        <taxon>Roseobacteraceae</taxon>
        <taxon>Dinoroseobacter</taxon>
    </lineage>
</organism>
<dbReference type="KEGG" id="dsh:Dshi_3244"/>
<proteinExistence type="predicted"/>
<feature type="domain" description="Transglutaminase-like" evidence="1">
    <location>
        <begin position="158"/>
        <end position="222"/>
    </location>
</feature>
<dbReference type="RefSeq" id="WP_012179904.1">
    <property type="nucleotide sequence ID" value="NC_009952.1"/>
</dbReference>
<dbReference type="EMBL" id="CP000830">
    <property type="protein sequence ID" value="ABV94977.1"/>
    <property type="molecule type" value="Genomic_DNA"/>
</dbReference>
<evidence type="ECO:0000313" key="3">
    <source>
        <dbReference type="Proteomes" id="UP000006833"/>
    </source>
</evidence>
<dbReference type="SMART" id="SM00460">
    <property type="entry name" value="TGc"/>
    <property type="match status" value="1"/>
</dbReference>
<dbReference type="InterPro" id="IPR038765">
    <property type="entry name" value="Papain-like_cys_pep_sf"/>
</dbReference>
<protein>
    <submittedName>
        <fullName evidence="2">Putative transglutaminase-like superfamily protein</fullName>
    </submittedName>
</protein>
<accession>A8LMQ2</accession>
<dbReference type="Proteomes" id="UP000006833">
    <property type="component" value="Chromosome"/>
</dbReference>
<dbReference type="OrthoDB" id="9804023at2"/>
<dbReference type="eggNOG" id="COG1305">
    <property type="taxonomic scope" value="Bacteria"/>
</dbReference>
<dbReference type="InterPro" id="IPR002931">
    <property type="entry name" value="Transglutaminase-like"/>
</dbReference>
<name>A8LMQ2_DINSH</name>
<evidence type="ECO:0000313" key="2">
    <source>
        <dbReference type="EMBL" id="ABV94977.1"/>
    </source>
</evidence>
<dbReference type="Pfam" id="PF01841">
    <property type="entry name" value="Transglut_core"/>
    <property type="match status" value="1"/>
</dbReference>
<keyword evidence="3" id="KW-1185">Reference proteome</keyword>
<dbReference type="STRING" id="398580.Dshi_3244"/>
<reference evidence="3" key="1">
    <citation type="journal article" date="2010" name="ISME J.">
        <title>The complete genome sequence of the algal symbiont Dinoroseobacter shibae: a hitchhiker's guide to life in the sea.</title>
        <authorList>
            <person name="Wagner-Dobler I."/>
            <person name="Ballhausen B."/>
            <person name="Berger M."/>
            <person name="Brinkhoff T."/>
            <person name="Buchholz I."/>
            <person name="Bunk B."/>
            <person name="Cypionka H."/>
            <person name="Daniel R."/>
            <person name="Drepper T."/>
            <person name="Gerdts G."/>
            <person name="Hahnke S."/>
            <person name="Han C."/>
            <person name="Jahn D."/>
            <person name="Kalhoefer D."/>
            <person name="Kiss H."/>
            <person name="Klenk H.P."/>
            <person name="Kyrpides N."/>
            <person name="Liebl W."/>
            <person name="Liesegang H."/>
            <person name="Meincke L."/>
            <person name="Pati A."/>
            <person name="Petersen J."/>
            <person name="Piekarski T."/>
            <person name="Pommerenke C."/>
            <person name="Pradella S."/>
            <person name="Pukall R."/>
            <person name="Rabus R."/>
            <person name="Stackebrandt E."/>
            <person name="Thole S."/>
            <person name="Thompson L."/>
            <person name="Tielen P."/>
            <person name="Tomasch J."/>
            <person name="von Jan M."/>
            <person name="Wanphrut N."/>
            <person name="Wichels A."/>
            <person name="Zech H."/>
            <person name="Simon M."/>
        </authorList>
    </citation>
    <scope>NUCLEOTIDE SEQUENCE [LARGE SCALE GENOMIC DNA]</scope>
    <source>
        <strain evidence="3">DSM 16493 / NCIMB 14021 / DFL 12</strain>
    </source>
</reference>
<dbReference type="AlphaFoldDB" id="A8LMQ2"/>
<dbReference type="Pfam" id="PF08379">
    <property type="entry name" value="Bact_transglu_N"/>
    <property type="match status" value="1"/>
</dbReference>
<evidence type="ECO:0000259" key="1">
    <source>
        <dbReference type="SMART" id="SM00460"/>
    </source>
</evidence>
<dbReference type="PANTHER" id="PTHR33490:SF6">
    <property type="entry name" value="SLL1049 PROTEIN"/>
    <property type="match status" value="1"/>
</dbReference>
<gene>
    <name evidence="2" type="ordered locus">Dshi_3244</name>
</gene>